<gene>
    <name evidence="4" type="ORF">WJX75_006616</name>
</gene>
<name>A0ABR2YRS2_9CHLO</name>
<organism evidence="4 5">
    <name type="scientific">Coccomyxa subellipsoidea</name>
    <dbReference type="NCBI Taxonomy" id="248742"/>
    <lineage>
        <taxon>Eukaryota</taxon>
        <taxon>Viridiplantae</taxon>
        <taxon>Chlorophyta</taxon>
        <taxon>core chlorophytes</taxon>
        <taxon>Trebouxiophyceae</taxon>
        <taxon>Trebouxiophyceae incertae sedis</taxon>
        <taxon>Coccomyxaceae</taxon>
        <taxon>Coccomyxa</taxon>
    </lineage>
</organism>
<evidence type="ECO:0000256" key="2">
    <source>
        <dbReference type="SAM" id="MobiDB-lite"/>
    </source>
</evidence>
<dbReference type="SUPFAM" id="SSF56112">
    <property type="entry name" value="Protein kinase-like (PK-like)"/>
    <property type="match status" value="1"/>
</dbReference>
<dbReference type="PROSITE" id="PS50011">
    <property type="entry name" value="PROTEIN_KINASE_DOM"/>
    <property type="match status" value="1"/>
</dbReference>
<dbReference type="Gene3D" id="1.10.510.10">
    <property type="entry name" value="Transferase(Phosphotransferase) domain 1"/>
    <property type="match status" value="1"/>
</dbReference>
<feature type="region of interest" description="Disordered" evidence="2">
    <location>
        <begin position="56"/>
        <end position="79"/>
    </location>
</feature>
<keyword evidence="1" id="KW-0175">Coiled coil</keyword>
<dbReference type="InterPro" id="IPR011009">
    <property type="entry name" value="Kinase-like_dom_sf"/>
</dbReference>
<feature type="domain" description="Protein kinase" evidence="3">
    <location>
        <begin position="200"/>
        <end position="495"/>
    </location>
</feature>
<sequence length="495" mass="55405">MKNWLPCVGRPCVVDGELEQQVPTEYLTIEPQSGRRRPFALSKLFARQKIHPKASAILQKHQSRGEADPAQPLGKQKSVTKDKPSLICIKVEAGYRNAAVEEFRGVRQQLTAAEEQDSTAERDQVKLLLQEVVQLRQQLFHKDDLHKREMEKLNSRLQETASTAATSEANLQAMLDNKQKLINQLQQRRMPEFCLPKGSCKVTGDFGSGSYANVKSVTVSFEAAAKVPNSDEAREDLQHEAEVLSELLAHPSIISLFGWAPVEDISGVTNGLLLEKASCSLRDHLKKGPMEPQEALMILRDMCRGLGHVREQGYMHRDIKADNVLTFPGGRAKLADFGAAKRLYDTCTEYRNTLLHSTPKAYVEIRAGPEDDMRGLSTVAFRLLTGRSVADELLRQLAHLTVSQREAVYRKCRQIEGVANGKPYSPDSCVQATVAEYLGFIKIKEVKPLHKNLPKQLLQDILLGLRNPCSLELRRLQADIESALTQLMPTDNNTR</sequence>
<dbReference type="PROSITE" id="PS00108">
    <property type="entry name" value="PROTEIN_KINASE_ST"/>
    <property type="match status" value="1"/>
</dbReference>
<dbReference type="PANTHER" id="PTHR48011:SF18">
    <property type="entry name" value="MITOGEN-ACTIVATED PROTEIN KINASE KINASE KINASE 19-RELATED"/>
    <property type="match status" value="1"/>
</dbReference>
<comment type="caution">
    <text evidence="4">The sequence shown here is derived from an EMBL/GenBank/DDBJ whole genome shotgun (WGS) entry which is preliminary data.</text>
</comment>
<proteinExistence type="predicted"/>
<dbReference type="CDD" id="cd00180">
    <property type="entry name" value="PKc"/>
    <property type="match status" value="1"/>
</dbReference>
<keyword evidence="5" id="KW-1185">Reference proteome</keyword>
<reference evidence="4 5" key="1">
    <citation type="journal article" date="2024" name="Nat. Commun.">
        <title>Phylogenomics reveals the evolutionary origins of lichenization in chlorophyte algae.</title>
        <authorList>
            <person name="Puginier C."/>
            <person name="Libourel C."/>
            <person name="Otte J."/>
            <person name="Skaloud P."/>
            <person name="Haon M."/>
            <person name="Grisel S."/>
            <person name="Petersen M."/>
            <person name="Berrin J.G."/>
            <person name="Delaux P.M."/>
            <person name="Dal Grande F."/>
            <person name="Keller J."/>
        </authorList>
    </citation>
    <scope>NUCLEOTIDE SEQUENCE [LARGE SCALE GENOMIC DNA]</scope>
    <source>
        <strain evidence="4 5">SAG 216-7</strain>
    </source>
</reference>
<evidence type="ECO:0000259" key="3">
    <source>
        <dbReference type="PROSITE" id="PS50011"/>
    </source>
</evidence>
<accession>A0ABR2YRS2</accession>
<evidence type="ECO:0000313" key="5">
    <source>
        <dbReference type="Proteomes" id="UP001491310"/>
    </source>
</evidence>
<dbReference type="InterPro" id="IPR052751">
    <property type="entry name" value="Plant_MAPKKK"/>
</dbReference>
<dbReference type="SMART" id="SM00220">
    <property type="entry name" value="S_TKc"/>
    <property type="match status" value="1"/>
</dbReference>
<feature type="coiled-coil region" evidence="1">
    <location>
        <begin position="150"/>
        <end position="188"/>
    </location>
</feature>
<evidence type="ECO:0000256" key="1">
    <source>
        <dbReference type="SAM" id="Coils"/>
    </source>
</evidence>
<dbReference type="Pfam" id="PF00069">
    <property type="entry name" value="Pkinase"/>
    <property type="match status" value="1"/>
</dbReference>
<dbReference type="EMBL" id="JALJOT010000006">
    <property type="protein sequence ID" value="KAK9909724.1"/>
    <property type="molecule type" value="Genomic_DNA"/>
</dbReference>
<dbReference type="Proteomes" id="UP001491310">
    <property type="component" value="Unassembled WGS sequence"/>
</dbReference>
<dbReference type="InterPro" id="IPR008271">
    <property type="entry name" value="Ser/Thr_kinase_AS"/>
</dbReference>
<protein>
    <recommendedName>
        <fullName evidence="3">Protein kinase domain-containing protein</fullName>
    </recommendedName>
</protein>
<dbReference type="PANTHER" id="PTHR48011">
    <property type="entry name" value="CCR4-NOT TRANSCRIPTIONAL COMPLEX SUBUNIT CAF120-RELATED"/>
    <property type="match status" value="1"/>
</dbReference>
<dbReference type="InterPro" id="IPR000719">
    <property type="entry name" value="Prot_kinase_dom"/>
</dbReference>
<evidence type="ECO:0000313" key="4">
    <source>
        <dbReference type="EMBL" id="KAK9909724.1"/>
    </source>
</evidence>